<accession>A0A495VAY9</accession>
<sequence>MNTVNDTLSKIKAQAERARSSQEEGKETSLEKAQRRHAAALPLLQAFADVQDNFVKIDVLKRIWPGDYDRRPDRVHGLVAAVLGGEAHPCGLMLHVPGGLCSFEVRETWDGKIIYTSSRETTGARHLLWQFDQPEPWLDGFYRTMAGLLEV</sequence>
<comment type="caution">
    <text evidence="2">The sequence shown here is derived from an EMBL/GenBank/DDBJ whole genome shotgun (WGS) entry which is preliminary data.</text>
</comment>
<evidence type="ECO:0000313" key="3">
    <source>
        <dbReference type="Proteomes" id="UP000274556"/>
    </source>
</evidence>
<gene>
    <name evidence="2" type="ORF">BDD21_4022</name>
</gene>
<dbReference type="Proteomes" id="UP000274556">
    <property type="component" value="Unassembled WGS sequence"/>
</dbReference>
<proteinExistence type="predicted"/>
<evidence type="ECO:0000313" key="2">
    <source>
        <dbReference type="EMBL" id="RKT46509.1"/>
    </source>
</evidence>
<feature type="compositionally biased region" description="Basic and acidic residues" evidence="1">
    <location>
        <begin position="13"/>
        <end position="31"/>
    </location>
</feature>
<keyword evidence="3" id="KW-1185">Reference proteome</keyword>
<protein>
    <submittedName>
        <fullName evidence="2">Uncharacterized protein</fullName>
    </submittedName>
</protein>
<dbReference type="EMBL" id="RBXL01000001">
    <property type="protein sequence ID" value="RKT46509.1"/>
    <property type="molecule type" value="Genomic_DNA"/>
</dbReference>
<organism evidence="2 3">
    <name type="scientific">Thiocapsa rosea</name>
    <dbReference type="NCBI Taxonomy" id="69360"/>
    <lineage>
        <taxon>Bacteria</taxon>
        <taxon>Pseudomonadati</taxon>
        <taxon>Pseudomonadota</taxon>
        <taxon>Gammaproteobacteria</taxon>
        <taxon>Chromatiales</taxon>
        <taxon>Chromatiaceae</taxon>
        <taxon>Thiocapsa</taxon>
    </lineage>
</organism>
<reference evidence="2 3" key="1">
    <citation type="submission" date="2018-10" db="EMBL/GenBank/DDBJ databases">
        <title>Genomic Encyclopedia of Archaeal and Bacterial Type Strains, Phase II (KMG-II): from individual species to whole genera.</title>
        <authorList>
            <person name="Goeker M."/>
        </authorList>
    </citation>
    <scope>NUCLEOTIDE SEQUENCE [LARGE SCALE GENOMIC DNA]</scope>
    <source>
        <strain evidence="2 3">DSM 235</strain>
    </source>
</reference>
<name>A0A495VAY9_9GAMM</name>
<feature type="region of interest" description="Disordered" evidence="1">
    <location>
        <begin position="1"/>
        <end position="31"/>
    </location>
</feature>
<evidence type="ECO:0000256" key="1">
    <source>
        <dbReference type="SAM" id="MobiDB-lite"/>
    </source>
</evidence>
<dbReference type="AlphaFoldDB" id="A0A495VAY9"/>